<keyword evidence="7" id="KW-0804">Transcription</keyword>
<evidence type="ECO:0000313" key="9">
    <source>
        <dbReference type="EMBL" id="QHS94109.1"/>
    </source>
</evidence>
<evidence type="ECO:0000256" key="7">
    <source>
        <dbReference type="ARBA" id="ARBA00023163"/>
    </source>
</evidence>
<name>A0A6C0BRB9_9ZZZZ</name>
<dbReference type="GO" id="GO:0044423">
    <property type="term" value="C:virion component"/>
    <property type="evidence" value="ECO:0007669"/>
    <property type="project" value="UniProtKB-KW"/>
</dbReference>
<dbReference type="Pfam" id="PF19244">
    <property type="entry name" value="Poly_A_pol_cat"/>
    <property type="match status" value="1"/>
</dbReference>
<evidence type="ECO:0000259" key="8">
    <source>
        <dbReference type="Pfam" id="PF19244"/>
    </source>
</evidence>
<keyword evidence="5" id="KW-0067">ATP-binding</keyword>
<dbReference type="GO" id="GO:0016740">
    <property type="term" value="F:transferase activity"/>
    <property type="evidence" value="ECO:0007669"/>
    <property type="project" value="UniProtKB-KW"/>
</dbReference>
<reference evidence="9" key="1">
    <citation type="journal article" date="2020" name="Nature">
        <title>Giant virus diversity and host interactions through global metagenomics.</title>
        <authorList>
            <person name="Schulz F."/>
            <person name="Roux S."/>
            <person name="Paez-Espino D."/>
            <person name="Jungbluth S."/>
            <person name="Walsh D.A."/>
            <person name="Denef V.J."/>
            <person name="McMahon K.D."/>
            <person name="Konstantinidis K.T."/>
            <person name="Eloe-Fadrosh E.A."/>
            <person name="Kyrpides N.C."/>
            <person name="Woyke T."/>
        </authorList>
    </citation>
    <scope>NUCLEOTIDE SEQUENCE</scope>
    <source>
        <strain evidence="9">GVMAG-M-3300018416-26</strain>
    </source>
</reference>
<accession>A0A6C0BRB9</accession>
<protein>
    <recommendedName>
        <fullName evidence="8">Poly(A) polymerase catalytic subunit domain-containing protein</fullName>
    </recommendedName>
</protein>
<evidence type="ECO:0000256" key="2">
    <source>
        <dbReference type="ARBA" id="ARBA00022664"/>
    </source>
</evidence>
<dbReference type="AlphaFoldDB" id="A0A6C0BRB9"/>
<evidence type="ECO:0000256" key="6">
    <source>
        <dbReference type="ARBA" id="ARBA00022844"/>
    </source>
</evidence>
<dbReference type="EMBL" id="MN739216">
    <property type="protein sequence ID" value="QHS94109.1"/>
    <property type="molecule type" value="Genomic_DNA"/>
</dbReference>
<evidence type="ECO:0000256" key="1">
    <source>
        <dbReference type="ARBA" id="ARBA00004328"/>
    </source>
</evidence>
<organism evidence="9">
    <name type="scientific">viral metagenome</name>
    <dbReference type="NCBI Taxonomy" id="1070528"/>
    <lineage>
        <taxon>unclassified sequences</taxon>
        <taxon>metagenomes</taxon>
        <taxon>organismal metagenomes</taxon>
    </lineage>
</organism>
<keyword evidence="6" id="KW-0946">Virion</keyword>
<sequence length="424" mass="50154">MESLSQLDDFYEVLEKKMERPQEVAFKIEEKKLKEKKRNISTILNVVAKKIDKHNGILYGGYALNELLPKHLQFYDEDTIPDYDFFVKDAEAVSKDIADKLKSIKQQYTEVRYAMHEGTYKVFSNFESVADVTQISKHEYDTLLKNSIKHKVNYKTTVKLAPIEFLKAVAYLELCLPIGSSFRWTKTFERILRFEKANPLKKSNSLQLSIGDVFKSHELPQIFKNIHAICKQYIKLNELVYINLNAMNVFTYLDNKKECKKVSKEEYILPLEILSDDVSLTLNDITSKLRAYNFDYKITSFESFKTFIPKKTTITILNTETNKYHKFVSIYDATERCFAYLTRNNTRYVSIYFLMYIYYFKELIEEKDENKVILHKLYKIMDNENTHAKLINLFTDKCFGTENTMSAIKKNRWENKKKALFYRP</sequence>
<comment type="subcellular location">
    <subcellularLocation>
        <location evidence="1">Virion</location>
    </subcellularLocation>
</comment>
<dbReference type="InterPro" id="IPR045355">
    <property type="entry name" value="PolyA_pol_cat_su"/>
</dbReference>
<dbReference type="GO" id="GO:0005524">
    <property type="term" value="F:ATP binding"/>
    <property type="evidence" value="ECO:0007669"/>
    <property type="project" value="UniProtKB-KW"/>
</dbReference>
<proteinExistence type="predicted"/>
<keyword evidence="3" id="KW-0808">Transferase</keyword>
<dbReference type="GO" id="GO:0006397">
    <property type="term" value="P:mRNA processing"/>
    <property type="evidence" value="ECO:0007669"/>
    <property type="project" value="UniProtKB-KW"/>
</dbReference>
<keyword evidence="4" id="KW-0547">Nucleotide-binding</keyword>
<feature type="domain" description="Poly(A) polymerase catalytic subunit" evidence="8">
    <location>
        <begin position="46"/>
        <end position="179"/>
    </location>
</feature>
<keyword evidence="2" id="KW-0507">mRNA processing</keyword>
<evidence type="ECO:0000256" key="5">
    <source>
        <dbReference type="ARBA" id="ARBA00022840"/>
    </source>
</evidence>
<evidence type="ECO:0000256" key="4">
    <source>
        <dbReference type="ARBA" id="ARBA00022741"/>
    </source>
</evidence>
<evidence type="ECO:0000256" key="3">
    <source>
        <dbReference type="ARBA" id="ARBA00022679"/>
    </source>
</evidence>